<protein>
    <recommendedName>
        <fullName evidence="1">Ribosomal RNA large subunit methyltransferase J</fullName>
        <ecNumber evidence="1">2.1.1.266</ecNumber>
    </recommendedName>
    <alternativeName>
        <fullName evidence="1">23S rRNA (adenine(2030)-N6)-methyltransferase</fullName>
    </alternativeName>
    <alternativeName>
        <fullName evidence="1">23S rRNA m6A2030 methyltransferase</fullName>
    </alternativeName>
</protein>
<feature type="binding site" evidence="1">
    <location>
        <position position="99"/>
    </location>
    <ligand>
        <name>S-adenosyl-L-methionine</name>
        <dbReference type="ChEBI" id="CHEBI:59789"/>
    </ligand>
</feature>
<gene>
    <name evidence="1" type="primary">rlmJ</name>
    <name evidence="2" type="ORF">J5V48_00270</name>
</gene>
<comment type="caution">
    <text evidence="2">The sequence shown here is derived from an EMBL/GenBank/DDBJ whole genome shotgun (WGS) entry which is preliminary data.</text>
</comment>
<keyword evidence="1" id="KW-0949">S-adenosyl-L-methionine</keyword>
<feature type="binding site" evidence="1">
    <location>
        <begin position="142"/>
        <end position="143"/>
    </location>
    <ligand>
        <name>S-adenosyl-L-methionine</name>
        <dbReference type="ChEBI" id="CHEBI:59789"/>
    </ligand>
</feature>
<dbReference type="SUPFAM" id="SSF53335">
    <property type="entry name" value="S-adenosyl-L-methionine-dependent methyltransferases"/>
    <property type="match status" value="1"/>
</dbReference>
<dbReference type="Pfam" id="PF04378">
    <property type="entry name" value="RsmJ"/>
    <property type="match status" value="1"/>
</dbReference>
<feature type="binding site" evidence="1">
    <location>
        <position position="117"/>
    </location>
    <ligand>
        <name>S-adenosyl-L-methionine</name>
        <dbReference type="ChEBI" id="CHEBI:59789"/>
    </ligand>
</feature>
<keyword evidence="1" id="KW-0694">RNA-binding</keyword>
<dbReference type="Proteomes" id="UP000731465">
    <property type="component" value="Unassembled WGS sequence"/>
</dbReference>
<name>A0ABS7DEN7_9GAMM</name>
<keyword evidence="1" id="KW-0808">Transferase</keyword>
<feature type="binding site" evidence="1">
    <location>
        <position position="42"/>
    </location>
    <ligand>
        <name>S-adenosyl-L-methionine</name>
        <dbReference type="ChEBI" id="CHEBI:59789"/>
    </ligand>
</feature>
<keyword evidence="1" id="KW-0489">Methyltransferase</keyword>
<sequence>MLSYKHGFHSGNHADIIKHITLCLLLRSLNKKDKPYTLVDTHSGSGIYSLDGFMASKNQEYKTGISKIENNKILKNLVPEFYEVLDKCREGLSNSYPGSPFFEQHLTRQDDRLVFIDLHPNEYENLKNNFKKDKRITIQNTDGLKATNALLPPNPRRGLVLIDPAYEEKNEYIELVKTIKNALHKWPQGIFAIWYPVLGKMRDHSKNLTNDLRRLNAPLMQVELCIEEQEEVFGMCGSGMLILNYPYMLDTELEPVLDELYKALGKKGASARLKVINPQP</sequence>
<proteinExistence type="inferred from homology"/>
<organism evidence="2 3">
    <name type="scientific">Succinivibrio faecicola</name>
    <dbReference type="NCBI Taxonomy" id="2820300"/>
    <lineage>
        <taxon>Bacteria</taxon>
        <taxon>Pseudomonadati</taxon>
        <taxon>Pseudomonadota</taxon>
        <taxon>Gammaproteobacteria</taxon>
        <taxon>Aeromonadales</taxon>
        <taxon>Succinivibrionaceae</taxon>
        <taxon>Succinivibrio</taxon>
    </lineage>
</organism>
<feature type="active site" description="Proton acceptor" evidence="1">
    <location>
        <position position="163"/>
    </location>
</feature>
<evidence type="ECO:0000313" key="3">
    <source>
        <dbReference type="Proteomes" id="UP000731465"/>
    </source>
</evidence>
<reference evidence="2 3" key="1">
    <citation type="submission" date="2021-03" db="EMBL/GenBank/DDBJ databases">
        <title>Succinivibrio sp. nov. isolated from feces of cow.</title>
        <authorList>
            <person name="Choi J.-Y."/>
        </authorList>
    </citation>
    <scope>NUCLEOTIDE SEQUENCE [LARGE SCALE GENOMIC DNA]</scope>
    <source>
        <strain evidence="2 3">AGMB01872</strain>
    </source>
</reference>
<feature type="binding site" evidence="1">
    <location>
        <position position="19"/>
    </location>
    <ligand>
        <name>S-adenosyl-L-methionine</name>
        <dbReference type="ChEBI" id="CHEBI:59789"/>
    </ligand>
</feature>
<feature type="binding site" evidence="1">
    <location>
        <position position="163"/>
    </location>
    <ligand>
        <name>S-adenosyl-L-methionine</name>
        <dbReference type="ChEBI" id="CHEBI:59789"/>
    </ligand>
</feature>
<evidence type="ECO:0000256" key="1">
    <source>
        <dbReference type="HAMAP-Rule" id="MF_00934"/>
    </source>
</evidence>
<keyword evidence="3" id="KW-1185">Reference proteome</keyword>
<dbReference type="HAMAP" id="MF_00934">
    <property type="entry name" value="23SrRNA_methyltr_J"/>
    <property type="match status" value="1"/>
</dbReference>
<comment type="catalytic activity">
    <reaction evidence="1">
        <text>adenosine(2030) in 23S rRNA + S-adenosyl-L-methionine = N(6)-methyladenosine(2030) in 23S rRNA + S-adenosyl-L-homocysteine + H(+)</text>
        <dbReference type="Rhea" id="RHEA:43736"/>
        <dbReference type="Rhea" id="RHEA-COMP:10668"/>
        <dbReference type="Rhea" id="RHEA-COMP:10669"/>
        <dbReference type="ChEBI" id="CHEBI:15378"/>
        <dbReference type="ChEBI" id="CHEBI:57856"/>
        <dbReference type="ChEBI" id="CHEBI:59789"/>
        <dbReference type="ChEBI" id="CHEBI:74411"/>
        <dbReference type="ChEBI" id="CHEBI:74449"/>
        <dbReference type="EC" id="2.1.1.266"/>
    </reaction>
</comment>
<dbReference type="EC" id="2.1.1.266" evidence="1"/>
<dbReference type="InterPro" id="IPR029063">
    <property type="entry name" value="SAM-dependent_MTases_sf"/>
</dbReference>
<dbReference type="RefSeq" id="WP_219935754.1">
    <property type="nucleotide sequence ID" value="NZ_JAGFNY010000001.1"/>
</dbReference>
<comment type="similarity">
    <text evidence="1">Belongs to the RlmJ family.</text>
</comment>
<dbReference type="Gene3D" id="3.40.50.150">
    <property type="entry name" value="Vaccinia Virus protein VP39"/>
    <property type="match status" value="1"/>
</dbReference>
<dbReference type="PANTHER" id="PTHR37426">
    <property type="entry name" value="RIBOSOMAL RNA LARGE SUBUNIT METHYLTRANSFERASE J"/>
    <property type="match status" value="1"/>
</dbReference>
<dbReference type="InterPro" id="IPR007473">
    <property type="entry name" value="RlmJ"/>
</dbReference>
<dbReference type="PANTHER" id="PTHR37426:SF1">
    <property type="entry name" value="RIBOSOMAL RNA LARGE SUBUNIT METHYLTRANSFERASE J"/>
    <property type="match status" value="1"/>
</dbReference>
<evidence type="ECO:0000313" key="2">
    <source>
        <dbReference type="EMBL" id="MBW7569330.1"/>
    </source>
</evidence>
<dbReference type="EMBL" id="JAGFNY010000001">
    <property type="protein sequence ID" value="MBW7569330.1"/>
    <property type="molecule type" value="Genomic_DNA"/>
</dbReference>
<keyword evidence="1" id="KW-0698">rRNA processing</keyword>
<accession>A0ABS7DEN7</accession>
<comment type="subunit">
    <text evidence="1">Monomer.</text>
</comment>
<feature type="site" description="Interaction with substrate rRNA" evidence="1">
    <location>
        <position position="4"/>
    </location>
</feature>
<comment type="function">
    <text evidence="1">Specifically methylates the adenine in position 2030 of 23S rRNA.</text>
</comment>